<name>A0A6G5A1L8_RHIMP</name>
<keyword evidence="1" id="KW-0687">Ribonucleoprotein</keyword>
<dbReference type="PANTHER" id="PTHR34095:SF1">
    <property type="entry name" value="LARGE RIBOSOMAL SUBUNIT PROTEIN ML55"/>
    <property type="match status" value="1"/>
</dbReference>
<organism evidence="1">
    <name type="scientific">Rhipicephalus microplus</name>
    <name type="common">Cattle tick</name>
    <name type="synonym">Boophilus microplus</name>
    <dbReference type="NCBI Taxonomy" id="6941"/>
    <lineage>
        <taxon>Eukaryota</taxon>
        <taxon>Metazoa</taxon>
        <taxon>Ecdysozoa</taxon>
        <taxon>Arthropoda</taxon>
        <taxon>Chelicerata</taxon>
        <taxon>Arachnida</taxon>
        <taxon>Acari</taxon>
        <taxon>Parasitiformes</taxon>
        <taxon>Ixodida</taxon>
        <taxon>Ixodoidea</taxon>
        <taxon>Ixodidae</taxon>
        <taxon>Rhipicephalinae</taxon>
        <taxon>Rhipicephalus</taxon>
        <taxon>Boophilus</taxon>
    </lineage>
</organism>
<dbReference type="PANTHER" id="PTHR34095">
    <property type="entry name" value="39S RIBOSOMAL PROTEIN L55, MITOCHONDRIAL"/>
    <property type="match status" value="1"/>
</dbReference>
<evidence type="ECO:0000313" key="1">
    <source>
        <dbReference type="EMBL" id="NIE44086.1"/>
    </source>
</evidence>
<protein>
    <submittedName>
        <fullName evidence="1">Putative ribosomal protein l55</fullName>
    </submittedName>
</protein>
<dbReference type="AlphaFoldDB" id="A0A6G5A1L8"/>
<dbReference type="GO" id="GO:0003735">
    <property type="term" value="F:structural constituent of ribosome"/>
    <property type="evidence" value="ECO:0007669"/>
    <property type="project" value="InterPro"/>
</dbReference>
<dbReference type="InterPro" id="IPR018615">
    <property type="entry name" value="Ribosomal_mL55"/>
</dbReference>
<dbReference type="Pfam" id="PF09776">
    <property type="entry name" value="Mitoc_L55"/>
    <property type="match status" value="1"/>
</dbReference>
<reference evidence="1" key="1">
    <citation type="submission" date="2020-03" db="EMBL/GenBank/DDBJ databases">
        <title>A transcriptome and proteome of the tick Rhipicephalus microplus shaped by the genetic composition of its hosts and developmental stage.</title>
        <authorList>
            <person name="Garcia G.R."/>
            <person name="Ribeiro J.M.C."/>
            <person name="Maruyama S.R."/>
            <person name="Gardinasse L.G."/>
            <person name="Nelson K."/>
            <person name="Ferreira B.R."/>
            <person name="Andrade T.G."/>
            <person name="Santos I.K.F.M."/>
        </authorList>
    </citation>
    <scope>NUCLEOTIDE SEQUENCE</scope>
    <source>
        <strain evidence="1">NSGR</strain>
        <tissue evidence="1">Salivary glands</tissue>
    </source>
</reference>
<dbReference type="GO" id="GO:0006412">
    <property type="term" value="P:translation"/>
    <property type="evidence" value="ECO:0007669"/>
    <property type="project" value="TreeGrafter"/>
</dbReference>
<keyword evidence="1" id="KW-0689">Ribosomal protein</keyword>
<sequence>MLWLRACLNYPLRAVKTTHLRVIRHSTFGTMLCLCRASLAAVPVRVGVREASNMSFISRVKRATYVRQYPTVLVQPDGSTITVRYHKPRSLIKLPLKFEELTPEEQQLVLVKRKPPEVVVIQEELEDNFDSQRYLKFIKKKRSS</sequence>
<dbReference type="VEuPathDB" id="VectorBase:LOC119174267"/>
<proteinExistence type="predicted"/>
<dbReference type="OrthoDB" id="9986315at2759"/>
<dbReference type="GO" id="GO:0005762">
    <property type="term" value="C:mitochondrial large ribosomal subunit"/>
    <property type="evidence" value="ECO:0007669"/>
    <property type="project" value="InterPro"/>
</dbReference>
<accession>A0A6G5A1L8</accession>
<dbReference type="EMBL" id="GIKN01001813">
    <property type="protein sequence ID" value="NIE44086.1"/>
    <property type="molecule type" value="Transcribed_RNA"/>
</dbReference>
<dbReference type="InterPro" id="IPR044884">
    <property type="entry name" value="Ribosomal_mL55_sf"/>
</dbReference>
<dbReference type="Gene3D" id="6.20.130.20">
    <property type="entry name" value="Mitochondrial ribosomal protein L55"/>
    <property type="match status" value="1"/>
</dbReference>